<accession>A0A0S7C0Z3</accession>
<feature type="signal peptide" evidence="6">
    <location>
        <begin position="1"/>
        <end position="18"/>
    </location>
</feature>
<keyword evidence="4" id="KW-0472">Membrane</keyword>
<dbReference type="GO" id="GO:0009279">
    <property type="term" value="C:cell outer membrane"/>
    <property type="evidence" value="ECO:0007669"/>
    <property type="project" value="UniProtKB-SubCell"/>
</dbReference>
<dbReference type="AlphaFoldDB" id="A0A0S7C0Z3"/>
<feature type="chain" id="PRO_5006633398" evidence="6">
    <location>
        <begin position="19"/>
        <end position="486"/>
    </location>
</feature>
<sequence length="486" mass="54845">MKNIFKYSLFLSFALALASCEKFLDIEPTGNSIFIEERGDTIFRTANEAEAALSAVYGDFQNEYWQLDWLVNGDAQSDDAYAGADNPSNFQIDDYRIVATNSNVSRDWAYLYQTIGKANLLINNVEVTPDASFSEQRKKEIKGEASFVRAVMYFEAVQLWGDVPLQLKEVTSVSAAELDEIYPQLYPERKPMAEVYEQIIADLEYALANVKTTQPHKGFATKGAANAYLAKVYATIEPKDYNKVVEYCDAVIAGGYSLLPEFDMLWNNENENSPESIFEVNYAGTASDANWGSSMFRGTDWKKFNIPSNDLVKAFDDENDMIRKNASISFEDVTGKWSDANWPANSYPFMNKYRIITWPSPQNYILVRLADIILLKAEALNELGDVNGAAQLVNQIRGRADLPDTQASTQEAMRLAIEKERRLELAFEGKRWFDLKRTGRAIEVINNAIGPDGNKFGYNLTQNGLLWPIPQSELDKNELLTQNPGY</sequence>
<dbReference type="SUPFAM" id="SSF48452">
    <property type="entry name" value="TPR-like"/>
    <property type="match status" value="1"/>
</dbReference>
<dbReference type="Proteomes" id="UP000053091">
    <property type="component" value="Unassembled WGS sequence"/>
</dbReference>
<keyword evidence="3 6" id="KW-0732">Signal</keyword>
<dbReference type="EMBL" id="DF968182">
    <property type="protein sequence ID" value="GAP42319.1"/>
    <property type="molecule type" value="Genomic_DNA"/>
</dbReference>
<evidence type="ECO:0000256" key="5">
    <source>
        <dbReference type="ARBA" id="ARBA00023237"/>
    </source>
</evidence>
<dbReference type="Gene3D" id="1.25.40.390">
    <property type="match status" value="1"/>
</dbReference>
<dbReference type="Pfam" id="PF07980">
    <property type="entry name" value="SusD_RagB"/>
    <property type="match status" value="1"/>
</dbReference>
<dbReference type="Pfam" id="PF14322">
    <property type="entry name" value="SusD-like_3"/>
    <property type="match status" value="1"/>
</dbReference>
<gene>
    <name evidence="9" type="ORF">TBC1_11448</name>
</gene>
<name>A0A0S7C0Z3_9BACT</name>
<proteinExistence type="inferred from homology"/>
<dbReference type="PATRIC" id="fig|1678841.3.peg.513"/>
<evidence type="ECO:0000256" key="6">
    <source>
        <dbReference type="SAM" id="SignalP"/>
    </source>
</evidence>
<evidence type="ECO:0000256" key="1">
    <source>
        <dbReference type="ARBA" id="ARBA00004442"/>
    </source>
</evidence>
<protein>
    <submittedName>
        <fullName evidence="9">RagB/SusD domain-containing protein</fullName>
    </submittedName>
</protein>
<dbReference type="CDD" id="cd08977">
    <property type="entry name" value="SusD"/>
    <property type="match status" value="1"/>
</dbReference>
<evidence type="ECO:0000313" key="9">
    <source>
        <dbReference type="EMBL" id="GAP42319.1"/>
    </source>
</evidence>
<evidence type="ECO:0000259" key="8">
    <source>
        <dbReference type="Pfam" id="PF14322"/>
    </source>
</evidence>
<evidence type="ECO:0000256" key="4">
    <source>
        <dbReference type="ARBA" id="ARBA00023136"/>
    </source>
</evidence>
<reference evidence="9" key="1">
    <citation type="journal article" date="2015" name="Genome Announc.">
        <title>Draft Genome Sequence of Bacteroidales Strain TBC1, a Novel Isolate from a Methanogenic Wastewater Treatment System.</title>
        <authorList>
            <person name="Tourlousse D.M."/>
            <person name="Matsuura N."/>
            <person name="Sun L."/>
            <person name="Toyonaga M."/>
            <person name="Kuroda K."/>
            <person name="Ohashi A."/>
            <person name="Cruz R."/>
            <person name="Yamaguchi T."/>
            <person name="Sekiguchi Y."/>
        </authorList>
    </citation>
    <scope>NUCLEOTIDE SEQUENCE [LARGE SCALE GENOMIC DNA]</scope>
    <source>
        <strain evidence="9">TBC1</strain>
    </source>
</reference>
<organism evidence="9">
    <name type="scientific">Lentimicrobium saccharophilum</name>
    <dbReference type="NCBI Taxonomy" id="1678841"/>
    <lineage>
        <taxon>Bacteria</taxon>
        <taxon>Pseudomonadati</taxon>
        <taxon>Bacteroidota</taxon>
        <taxon>Bacteroidia</taxon>
        <taxon>Bacteroidales</taxon>
        <taxon>Lentimicrobiaceae</taxon>
        <taxon>Lentimicrobium</taxon>
    </lineage>
</organism>
<dbReference type="InterPro" id="IPR011990">
    <property type="entry name" value="TPR-like_helical_dom_sf"/>
</dbReference>
<evidence type="ECO:0000256" key="2">
    <source>
        <dbReference type="ARBA" id="ARBA00006275"/>
    </source>
</evidence>
<comment type="similarity">
    <text evidence="2">Belongs to the SusD family.</text>
</comment>
<evidence type="ECO:0000259" key="7">
    <source>
        <dbReference type="Pfam" id="PF07980"/>
    </source>
</evidence>
<evidence type="ECO:0000256" key="3">
    <source>
        <dbReference type="ARBA" id="ARBA00022729"/>
    </source>
</evidence>
<dbReference type="InterPro" id="IPR033985">
    <property type="entry name" value="SusD-like_N"/>
</dbReference>
<feature type="domain" description="SusD-like N-terminal" evidence="8">
    <location>
        <begin position="74"/>
        <end position="233"/>
    </location>
</feature>
<dbReference type="OrthoDB" id="617686at2"/>
<feature type="domain" description="RagB/SusD" evidence="7">
    <location>
        <begin position="350"/>
        <end position="486"/>
    </location>
</feature>
<comment type="subcellular location">
    <subcellularLocation>
        <location evidence="1">Cell outer membrane</location>
    </subcellularLocation>
</comment>
<dbReference type="PROSITE" id="PS51257">
    <property type="entry name" value="PROKAR_LIPOPROTEIN"/>
    <property type="match status" value="1"/>
</dbReference>
<dbReference type="STRING" id="1678841.TBC1_11448"/>
<evidence type="ECO:0000313" key="10">
    <source>
        <dbReference type="Proteomes" id="UP000053091"/>
    </source>
</evidence>
<dbReference type="InterPro" id="IPR012944">
    <property type="entry name" value="SusD_RagB_dom"/>
</dbReference>
<keyword evidence="10" id="KW-1185">Reference proteome</keyword>
<dbReference type="RefSeq" id="WP_062037852.1">
    <property type="nucleotide sequence ID" value="NZ_DF968182.1"/>
</dbReference>
<keyword evidence="5" id="KW-0998">Cell outer membrane</keyword>